<evidence type="ECO:0000256" key="2">
    <source>
        <dbReference type="ARBA" id="ARBA00022553"/>
    </source>
</evidence>
<evidence type="ECO:0000256" key="1">
    <source>
        <dbReference type="ARBA" id="ARBA00004496"/>
    </source>
</evidence>
<proteinExistence type="predicted"/>
<dbReference type="FunFam" id="1.10.10.10:FF:000005">
    <property type="entry name" value="Two-component system response regulator"/>
    <property type="match status" value="1"/>
</dbReference>
<dbReference type="GO" id="GO:0000156">
    <property type="term" value="F:phosphorelay response regulator activity"/>
    <property type="evidence" value="ECO:0007669"/>
    <property type="project" value="TreeGrafter"/>
</dbReference>
<feature type="modified residue" description="4-aspartylphosphate" evidence="7">
    <location>
        <position position="63"/>
    </location>
</feature>
<organism evidence="11 12">
    <name type="scientific">Williamsia sterculiae</name>
    <dbReference type="NCBI Taxonomy" id="1344003"/>
    <lineage>
        <taxon>Bacteria</taxon>
        <taxon>Bacillati</taxon>
        <taxon>Actinomycetota</taxon>
        <taxon>Actinomycetes</taxon>
        <taxon>Mycobacteriales</taxon>
        <taxon>Nocardiaceae</taxon>
        <taxon>Williamsia</taxon>
    </lineage>
</organism>
<evidence type="ECO:0000313" key="12">
    <source>
        <dbReference type="Proteomes" id="UP000186218"/>
    </source>
</evidence>
<dbReference type="STRING" id="1344003.SAMN05445060_0580"/>
<dbReference type="InterPro" id="IPR001789">
    <property type="entry name" value="Sig_transdc_resp-reg_receiver"/>
</dbReference>
<dbReference type="Pfam" id="PF00486">
    <property type="entry name" value="Trans_reg_C"/>
    <property type="match status" value="1"/>
</dbReference>
<dbReference type="Pfam" id="PF00072">
    <property type="entry name" value="Response_reg"/>
    <property type="match status" value="1"/>
</dbReference>
<keyword evidence="2 7" id="KW-0597">Phosphoprotein</keyword>
<dbReference type="GO" id="GO:0032993">
    <property type="term" value="C:protein-DNA complex"/>
    <property type="evidence" value="ECO:0007669"/>
    <property type="project" value="TreeGrafter"/>
</dbReference>
<dbReference type="GO" id="GO:0006355">
    <property type="term" value="P:regulation of DNA-templated transcription"/>
    <property type="evidence" value="ECO:0007669"/>
    <property type="project" value="InterPro"/>
</dbReference>
<keyword evidence="3" id="KW-0902">Two-component regulatory system</keyword>
<reference evidence="11 12" key="1">
    <citation type="submission" date="2017-01" db="EMBL/GenBank/DDBJ databases">
        <authorList>
            <person name="Mah S.A."/>
            <person name="Swanson W.J."/>
            <person name="Moy G.W."/>
            <person name="Vacquier V.D."/>
        </authorList>
    </citation>
    <scope>NUCLEOTIDE SEQUENCE [LARGE SCALE GENOMIC DNA]</scope>
    <source>
        <strain evidence="11 12">CPCC 203464</strain>
    </source>
</reference>
<keyword evidence="4" id="KW-0805">Transcription regulation</keyword>
<name>A0A1N7DET2_9NOCA</name>
<keyword evidence="12" id="KW-1185">Reference proteome</keyword>
<dbReference type="SMART" id="SM00448">
    <property type="entry name" value="REC"/>
    <property type="match status" value="1"/>
</dbReference>
<comment type="subcellular location">
    <subcellularLocation>
        <location evidence="1">Cytoplasm</location>
    </subcellularLocation>
</comment>
<dbReference type="Gene3D" id="6.10.250.690">
    <property type="match status" value="1"/>
</dbReference>
<evidence type="ECO:0000256" key="4">
    <source>
        <dbReference type="ARBA" id="ARBA00023015"/>
    </source>
</evidence>
<dbReference type="OrthoDB" id="5242569at2"/>
<evidence type="ECO:0000259" key="9">
    <source>
        <dbReference type="PROSITE" id="PS50110"/>
    </source>
</evidence>
<dbReference type="GO" id="GO:0005829">
    <property type="term" value="C:cytosol"/>
    <property type="evidence" value="ECO:0007669"/>
    <property type="project" value="TreeGrafter"/>
</dbReference>
<evidence type="ECO:0000259" key="10">
    <source>
        <dbReference type="PROSITE" id="PS51755"/>
    </source>
</evidence>
<dbReference type="PROSITE" id="PS51755">
    <property type="entry name" value="OMPR_PHOB"/>
    <property type="match status" value="1"/>
</dbReference>
<dbReference type="InterPro" id="IPR039420">
    <property type="entry name" value="WalR-like"/>
</dbReference>
<dbReference type="AlphaFoldDB" id="A0A1N7DET2"/>
<evidence type="ECO:0000256" key="3">
    <source>
        <dbReference type="ARBA" id="ARBA00023012"/>
    </source>
</evidence>
<gene>
    <name evidence="11" type="ORF">SAMN05445060_0580</name>
</gene>
<dbReference type="Gene3D" id="3.40.50.2300">
    <property type="match status" value="1"/>
</dbReference>
<dbReference type="InterPro" id="IPR011006">
    <property type="entry name" value="CheY-like_superfamily"/>
</dbReference>
<dbReference type="SUPFAM" id="SSF52172">
    <property type="entry name" value="CheY-like"/>
    <property type="match status" value="1"/>
</dbReference>
<dbReference type="PANTHER" id="PTHR48111">
    <property type="entry name" value="REGULATOR OF RPOS"/>
    <property type="match status" value="1"/>
</dbReference>
<evidence type="ECO:0000256" key="5">
    <source>
        <dbReference type="ARBA" id="ARBA00023125"/>
    </source>
</evidence>
<evidence type="ECO:0000256" key="7">
    <source>
        <dbReference type="PROSITE-ProRule" id="PRU00169"/>
    </source>
</evidence>
<evidence type="ECO:0000313" key="11">
    <source>
        <dbReference type="EMBL" id="SIR74265.1"/>
    </source>
</evidence>
<evidence type="ECO:0000256" key="8">
    <source>
        <dbReference type="PROSITE-ProRule" id="PRU01091"/>
    </source>
</evidence>
<dbReference type="EMBL" id="FTNT01000002">
    <property type="protein sequence ID" value="SIR74265.1"/>
    <property type="molecule type" value="Genomic_DNA"/>
</dbReference>
<dbReference type="InterPro" id="IPR001867">
    <property type="entry name" value="OmpR/PhoB-type_DNA-bd"/>
</dbReference>
<accession>A0A1N7DET2</accession>
<dbReference type="PROSITE" id="PS50110">
    <property type="entry name" value="RESPONSE_REGULATORY"/>
    <property type="match status" value="1"/>
</dbReference>
<keyword evidence="6" id="KW-0804">Transcription</keyword>
<keyword evidence="5 8" id="KW-0238">DNA-binding</keyword>
<dbReference type="InterPro" id="IPR036388">
    <property type="entry name" value="WH-like_DNA-bd_sf"/>
</dbReference>
<protein>
    <submittedName>
        <fullName evidence="11">Two component transcriptional regulator, winged helix family</fullName>
    </submittedName>
</protein>
<dbReference type="RefSeq" id="WP_076476475.1">
    <property type="nucleotide sequence ID" value="NZ_FTNT01000002.1"/>
</dbReference>
<dbReference type="GO" id="GO:0000976">
    <property type="term" value="F:transcription cis-regulatory region binding"/>
    <property type="evidence" value="ECO:0007669"/>
    <property type="project" value="TreeGrafter"/>
</dbReference>
<sequence>MVSETNTPDPSGVPVLVVDDDPDVLGSLSRGLRLAGFQVATAEGGSVALRTMKERRPAALVLDVNMPDLDGVSVITALRALGDEIPICVLSARATVDDRITGLEAGADDYLTKPFELGELVARLHALLRRRANTVEPATAVVEHLRVDTASRRVWSDGHPVDLTRREFELLNTFAEHPGLVLSREQLLSQVWGYDFATETNVVDVFVGYLRRKLEAHDQPRIIQTVRGVGFVLRTESRR</sequence>
<dbReference type="Proteomes" id="UP000186218">
    <property type="component" value="Unassembled WGS sequence"/>
</dbReference>
<dbReference type="CDD" id="cd00383">
    <property type="entry name" value="trans_reg_C"/>
    <property type="match status" value="1"/>
</dbReference>
<dbReference type="SMART" id="SM00862">
    <property type="entry name" value="Trans_reg_C"/>
    <property type="match status" value="1"/>
</dbReference>
<dbReference type="PANTHER" id="PTHR48111:SF22">
    <property type="entry name" value="REGULATOR OF RPOS"/>
    <property type="match status" value="1"/>
</dbReference>
<dbReference type="Gene3D" id="1.10.10.10">
    <property type="entry name" value="Winged helix-like DNA-binding domain superfamily/Winged helix DNA-binding domain"/>
    <property type="match status" value="1"/>
</dbReference>
<feature type="domain" description="Response regulatory" evidence="9">
    <location>
        <begin position="14"/>
        <end position="128"/>
    </location>
</feature>
<feature type="DNA-binding region" description="OmpR/PhoB-type" evidence="8">
    <location>
        <begin position="137"/>
        <end position="235"/>
    </location>
</feature>
<feature type="domain" description="OmpR/PhoB-type" evidence="10">
    <location>
        <begin position="137"/>
        <end position="235"/>
    </location>
</feature>
<evidence type="ECO:0000256" key="6">
    <source>
        <dbReference type="ARBA" id="ARBA00023163"/>
    </source>
</evidence>